<proteinExistence type="predicted"/>
<dbReference type="Proteomes" id="UP000265520">
    <property type="component" value="Unassembled WGS sequence"/>
</dbReference>
<organism evidence="1 2">
    <name type="scientific">Trifolium medium</name>
    <dbReference type="NCBI Taxonomy" id="97028"/>
    <lineage>
        <taxon>Eukaryota</taxon>
        <taxon>Viridiplantae</taxon>
        <taxon>Streptophyta</taxon>
        <taxon>Embryophyta</taxon>
        <taxon>Tracheophyta</taxon>
        <taxon>Spermatophyta</taxon>
        <taxon>Magnoliopsida</taxon>
        <taxon>eudicotyledons</taxon>
        <taxon>Gunneridae</taxon>
        <taxon>Pentapetalae</taxon>
        <taxon>rosids</taxon>
        <taxon>fabids</taxon>
        <taxon>Fabales</taxon>
        <taxon>Fabaceae</taxon>
        <taxon>Papilionoideae</taxon>
        <taxon>50 kb inversion clade</taxon>
        <taxon>NPAAA clade</taxon>
        <taxon>Hologalegina</taxon>
        <taxon>IRL clade</taxon>
        <taxon>Trifolieae</taxon>
        <taxon>Trifolium</taxon>
    </lineage>
</organism>
<dbReference type="AlphaFoldDB" id="A0A392UMZ5"/>
<feature type="non-terminal residue" evidence="1">
    <location>
        <position position="49"/>
    </location>
</feature>
<name>A0A392UMZ5_9FABA</name>
<reference evidence="1 2" key="1">
    <citation type="journal article" date="2018" name="Front. Plant Sci.">
        <title>Red Clover (Trifolium pratense) and Zigzag Clover (T. medium) - A Picture of Genomic Similarities and Differences.</title>
        <authorList>
            <person name="Dluhosova J."/>
            <person name="Istvanek J."/>
            <person name="Nedelnik J."/>
            <person name="Repkova J."/>
        </authorList>
    </citation>
    <scope>NUCLEOTIDE SEQUENCE [LARGE SCALE GENOMIC DNA]</scope>
    <source>
        <strain evidence="2">cv. 10/8</strain>
        <tissue evidence="1">Leaf</tissue>
    </source>
</reference>
<protein>
    <submittedName>
        <fullName evidence="1">Uncharacterized protein</fullName>
    </submittedName>
</protein>
<sequence>MPGVVCPHARRAMVMFILRAAQFIWRAAQLLVDWPARGAVDLARGAGPC</sequence>
<evidence type="ECO:0000313" key="1">
    <source>
        <dbReference type="EMBL" id="MCI73806.1"/>
    </source>
</evidence>
<keyword evidence="2" id="KW-1185">Reference proteome</keyword>
<accession>A0A392UMZ5</accession>
<dbReference type="EMBL" id="LXQA010846852">
    <property type="protein sequence ID" value="MCI73806.1"/>
    <property type="molecule type" value="Genomic_DNA"/>
</dbReference>
<evidence type="ECO:0000313" key="2">
    <source>
        <dbReference type="Proteomes" id="UP000265520"/>
    </source>
</evidence>
<comment type="caution">
    <text evidence="1">The sequence shown here is derived from an EMBL/GenBank/DDBJ whole genome shotgun (WGS) entry which is preliminary data.</text>
</comment>